<dbReference type="Proteomes" id="UP000030856">
    <property type="component" value="Unassembled WGS sequence"/>
</dbReference>
<reference evidence="2 4" key="1">
    <citation type="journal article" date="2014" name="BMC Genomics">
        <title>The genome of the intracellular bacterium of the coastal bivalve, Solemya velum: a blueprint for thriving in and out of symbiosis.</title>
        <authorList>
            <person name="Dmytrenko O."/>
            <person name="Russell S.L."/>
            <person name="Loo W.T."/>
            <person name="Fontanez K.M."/>
            <person name="Liao L."/>
            <person name="Roeselers G."/>
            <person name="Sharma R."/>
            <person name="Stewart F.J."/>
            <person name="Newton I.L."/>
            <person name="Woyke T."/>
            <person name="Wu D."/>
            <person name="Lang J.M."/>
            <person name="Eisen J.A."/>
            <person name="Cavanaugh C.M."/>
        </authorList>
    </citation>
    <scope>NUCLEOTIDE SEQUENCE [LARGE SCALE GENOMIC DNA]</scope>
    <source>
        <strain evidence="2 4">WH</strain>
    </source>
</reference>
<evidence type="ECO:0000313" key="5">
    <source>
        <dbReference type="Proteomes" id="UP000190962"/>
    </source>
</evidence>
<keyword evidence="4" id="KW-1185">Reference proteome</keyword>
<dbReference type="RefSeq" id="WP_043115482.1">
    <property type="nucleotide sequence ID" value="NZ_JRAA01000001.1"/>
</dbReference>
<reference evidence="3 5" key="2">
    <citation type="submission" date="2016-11" db="EMBL/GenBank/DDBJ databases">
        <title>Mixed transmission modes and dynamic genome evolution in an obligate animal-bacterial symbiosis.</title>
        <authorList>
            <person name="Russell S.L."/>
            <person name="Corbett-Detig R.B."/>
            <person name="Cavanaugh C.M."/>
        </authorList>
    </citation>
    <scope>NUCLEOTIDE SEQUENCE [LARGE SCALE GENOMIC DNA]</scope>
    <source>
        <strain evidence="3">MA-KB16</strain>
    </source>
</reference>
<dbReference type="eggNOG" id="ENOG5032RXT">
    <property type="taxonomic scope" value="Bacteria"/>
</dbReference>
<dbReference type="EMBL" id="MPNX01000014">
    <property type="protein sequence ID" value="OOY34511.1"/>
    <property type="molecule type" value="Genomic_DNA"/>
</dbReference>
<dbReference type="EMBL" id="JRAA01000001">
    <property type="protein sequence ID" value="KHF25804.1"/>
    <property type="molecule type" value="Genomic_DNA"/>
</dbReference>
<dbReference type="AlphaFoldDB" id="A0A0B0HD15"/>
<comment type="caution">
    <text evidence="2">The sequence shown here is derived from an EMBL/GenBank/DDBJ whole genome shotgun (WGS) entry which is preliminary data.</text>
</comment>
<accession>A0A0B0HD15</accession>
<dbReference type="InterPro" id="IPR045708">
    <property type="entry name" value="DUF6064"/>
</dbReference>
<protein>
    <submittedName>
        <fullName evidence="2">Uncharacterized protein</fullName>
    </submittedName>
</protein>
<sequence length="198" mass="22560">MDHWLSYSLNDFLIFSPETYFRLFEQSNSALWPYQAPLLLSAMVAIWLIRSRHQVAQKAVLLWLALIWVFVGLWMLRGFYAQINPLVEALAYLFYGESLLLVISAAMTENTPNRAHGSTARAISGWLIIIYAYMIHPVVLLLAGRSFRGIELVTIAPDPTAIATIGILLLLRNRGYLLLMIIPCAWIIFTILTYMALR</sequence>
<gene>
    <name evidence="3" type="ORF">BOV88_09390</name>
    <name evidence="2" type="ORF">JV46_13090</name>
</gene>
<dbReference type="Pfam" id="PF19540">
    <property type="entry name" value="DUF6064"/>
    <property type="match status" value="1"/>
</dbReference>
<name>A0A0B0HD15_SOVGS</name>
<keyword evidence="1" id="KW-1133">Transmembrane helix</keyword>
<evidence type="ECO:0000313" key="2">
    <source>
        <dbReference type="EMBL" id="KHF25804.1"/>
    </source>
</evidence>
<dbReference type="OrthoDB" id="581693at2"/>
<keyword evidence="1" id="KW-0472">Membrane</keyword>
<feature type="transmembrane region" description="Helical" evidence="1">
    <location>
        <begin position="120"/>
        <end position="143"/>
    </location>
</feature>
<evidence type="ECO:0000313" key="3">
    <source>
        <dbReference type="EMBL" id="OOY34511.1"/>
    </source>
</evidence>
<dbReference type="Proteomes" id="UP000190962">
    <property type="component" value="Unassembled WGS sequence"/>
</dbReference>
<feature type="transmembrane region" description="Helical" evidence="1">
    <location>
        <begin position="31"/>
        <end position="49"/>
    </location>
</feature>
<dbReference type="GeneID" id="86991353"/>
<organism evidence="2 4">
    <name type="scientific">Solemya velum gill symbiont</name>
    <dbReference type="NCBI Taxonomy" id="2340"/>
    <lineage>
        <taxon>Bacteria</taxon>
        <taxon>Pseudomonadati</taxon>
        <taxon>Pseudomonadota</taxon>
        <taxon>Gammaproteobacteria</taxon>
        <taxon>sulfur-oxidizing symbionts</taxon>
    </lineage>
</organism>
<proteinExistence type="predicted"/>
<feature type="transmembrane region" description="Helical" evidence="1">
    <location>
        <begin position="176"/>
        <end position="197"/>
    </location>
</feature>
<evidence type="ECO:0000313" key="4">
    <source>
        <dbReference type="Proteomes" id="UP000030856"/>
    </source>
</evidence>
<evidence type="ECO:0000256" key="1">
    <source>
        <dbReference type="SAM" id="Phobius"/>
    </source>
</evidence>
<feature type="transmembrane region" description="Helical" evidence="1">
    <location>
        <begin position="61"/>
        <end position="83"/>
    </location>
</feature>
<feature type="transmembrane region" description="Helical" evidence="1">
    <location>
        <begin position="89"/>
        <end position="108"/>
    </location>
</feature>
<dbReference type="STRING" id="2340.JV46_13090"/>
<feature type="transmembrane region" description="Helical" evidence="1">
    <location>
        <begin position="149"/>
        <end position="171"/>
    </location>
</feature>
<keyword evidence="1" id="KW-0812">Transmembrane</keyword>